<gene>
    <name evidence="1" type="ORF">HW561_19245</name>
</gene>
<dbReference type="PANTHER" id="PTHR39332">
    <property type="entry name" value="BLL4707 PROTEIN"/>
    <property type="match status" value="1"/>
</dbReference>
<dbReference type="EMBL" id="JABXWT010000016">
    <property type="protein sequence ID" value="NVO57938.1"/>
    <property type="molecule type" value="Genomic_DNA"/>
</dbReference>
<dbReference type="Proteomes" id="UP000630805">
    <property type="component" value="Unassembled WGS sequence"/>
</dbReference>
<dbReference type="CDD" id="cd07821">
    <property type="entry name" value="PYR_PYL_RCAR_like"/>
    <property type="match status" value="1"/>
</dbReference>
<comment type="caution">
    <text evidence="1">The sequence shown here is derived from an EMBL/GenBank/DDBJ whole genome shotgun (WGS) entry which is preliminary data.</text>
</comment>
<dbReference type="Pfam" id="PF10604">
    <property type="entry name" value="Polyketide_cyc2"/>
    <property type="match status" value="1"/>
</dbReference>
<name>A0ABX2PUS1_9RHOB</name>
<sequence>MHVFRSMIIDAEIDQVWTAVRAFDGVVDWNPAVAAATLENGAATATGTIRRLDIPDGTVFRETLLAHSDAKYFYTYDIIESPLPVSTYISTHRFFPITHTGQTLGVWESHFDCAPDVADEMERIVGDAIYIGGMIGLNDFLKEAQNG</sequence>
<organism evidence="1 2">
    <name type="scientific">Ruegeria haliotis</name>
    <dbReference type="NCBI Taxonomy" id="2747601"/>
    <lineage>
        <taxon>Bacteria</taxon>
        <taxon>Pseudomonadati</taxon>
        <taxon>Pseudomonadota</taxon>
        <taxon>Alphaproteobacteria</taxon>
        <taxon>Rhodobacterales</taxon>
        <taxon>Roseobacteraceae</taxon>
        <taxon>Ruegeria</taxon>
    </lineage>
</organism>
<accession>A0ABX2PUS1</accession>
<proteinExistence type="predicted"/>
<evidence type="ECO:0000313" key="2">
    <source>
        <dbReference type="Proteomes" id="UP000630805"/>
    </source>
</evidence>
<protein>
    <submittedName>
        <fullName evidence="1">SRPBCC family protein</fullName>
    </submittedName>
</protein>
<reference evidence="1 2" key="1">
    <citation type="submission" date="2020-06" db="EMBL/GenBank/DDBJ databases">
        <authorList>
            <person name="Cao W.R."/>
        </authorList>
    </citation>
    <scope>NUCLEOTIDE SEQUENCE [LARGE SCALE GENOMIC DNA]</scope>
    <source>
        <strain evidence="1 2">B1Z28</strain>
    </source>
</reference>
<dbReference type="RefSeq" id="WP_176867002.1">
    <property type="nucleotide sequence ID" value="NZ_JABXWT010000016.1"/>
</dbReference>
<keyword evidence="2" id="KW-1185">Reference proteome</keyword>
<dbReference type="SUPFAM" id="SSF55961">
    <property type="entry name" value="Bet v1-like"/>
    <property type="match status" value="1"/>
</dbReference>
<dbReference type="PANTHER" id="PTHR39332:SF7">
    <property type="entry name" value="SRPBCC FAMILY PROTEIN"/>
    <property type="match status" value="1"/>
</dbReference>
<dbReference type="InterPro" id="IPR023393">
    <property type="entry name" value="START-like_dom_sf"/>
</dbReference>
<dbReference type="Gene3D" id="3.30.530.20">
    <property type="match status" value="1"/>
</dbReference>
<dbReference type="InterPro" id="IPR019587">
    <property type="entry name" value="Polyketide_cyclase/dehydratase"/>
</dbReference>
<evidence type="ECO:0000313" key="1">
    <source>
        <dbReference type="EMBL" id="NVO57938.1"/>
    </source>
</evidence>